<organism evidence="1 2">
    <name type="scientific">Candidatus Thiomargarita nelsonii</name>
    <dbReference type="NCBI Taxonomy" id="1003181"/>
    <lineage>
        <taxon>Bacteria</taxon>
        <taxon>Pseudomonadati</taxon>
        <taxon>Pseudomonadota</taxon>
        <taxon>Gammaproteobacteria</taxon>
        <taxon>Thiotrichales</taxon>
        <taxon>Thiotrichaceae</taxon>
        <taxon>Thiomargarita</taxon>
    </lineage>
</organism>
<comment type="caution">
    <text evidence="1">The sequence shown here is derived from an EMBL/GenBank/DDBJ whole genome shotgun (WGS) entry which is preliminary data.</text>
</comment>
<evidence type="ECO:0000313" key="2">
    <source>
        <dbReference type="Proteomes" id="UP000030428"/>
    </source>
</evidence>
<accession>A0A0A6PI81</accession>
<dbReference type="EMBL" id="JSZA02000022">
    <property type="protein sequence ID" value="KHD06411.1"/>
    <property type="molecule type" value="Genomic_DNA"/>
</dbReference>
<dbReference type="Proteomes" id="UP000030428">
    <property type="component" value="Unassembled WGS sequence"/>
</dbReference>
<gene>
    <name evidence="1" type="ORF">PN36_07750</name>
</gene>
<evidence type="ECO:0000313" key="1">
    <source>
        <dbReference type="EMBL" id="KHD06411.1"/>
    </source>
</evidence>
<name>A0A0A6PI81_9GAMM</name>
<reference evidence="1 2" key="1">
    <citation type="journal article" date="2016" name="Front. Microbiol.">
        <title>Single-Cell (Meta-)Genomics of a Dimorphic Candidatus Thiomargarita nelsonii Reveals Genomic Plasticity.</title>
        <authorList>
            <person name="Flood B.E."/>
            <person name="Fliss P."/>
            <person name="Jones D.S."/>
            <person name="Dick G.J."/>
            <person name="Jain S."/>
            <person name="Kaster A.K."/>
            <person name="Winkel M."/>
            <person name="Mussmann M."/>
            <person name="Bailey J."/>
        </authorList>
    </citation>
    <scope>NUCLEOTIDE SEQUENCE [LARGE SCALE GENOMIC DNA]</scope>
    <source>
        <strain evidence="1">Hydrate Ridge</strain>
    </source>
</reference>
<proteinExistence type="predicted"/>
<protein>
    <submittedName>
        <fullName evidence="1">Uncharacterized protein</fullName>
    </submittedName>
</protein>
<dbReference type="AlphaFoldDB" id="A0A0A6PI81"/>
<keyword evidence="2" id="KW-1185">Reference proteome</keyword>
<sequence length="386" mass="44125">MNSSKPHSAYVSAFLRRHPETAGLLAHSDNPSLLAKTLNKPDCYNAMTRFYALHNSLLTEALDKHRDVMSFLIERGQYIRQRLNNDPIFYKRFRRKLWPAFMRVVHNKGAFDWLVNDPHIWDLLAIDKGAELLDKWGLAPVGLLFGEGSYPANMRYTIGLPFYDSYYALKKMVQGRDLTGGDAVGIGLDALAIVPVAFIAQKVSIISKPLGKTIQKFGDRSKTFSQKRDRTRQLKRGKKTKLPQGSFSAVLHKNQQFLNQLKQKSTKWVSYDVSKFIRFLHKKAGRRGRNTMRFFGLEARVFMRKDAKVVMNPSQGLGGHFFRETSERALNEVLGERAGYALTVLEMTPKVMSRRSGRLLAKAKKKVSAWQQNISAWWLMKSGRPN</sequence>